<dbReference type="InterPro" id="IPR050219">
    <property type="entry name" value="DnaG_primase"/>
</dbReference>
<dbReference type="SUPFAM" id="SSF56731">
    <property type="entry name" value="DNA primase core"/>
    <property type="match status" value="1"/>
</dbReference>
<dbReference type="PROSITE" id="PS50880">
    <property type="entry name" value="TOPRIM"/>
    <property type="match status" value="1"/>
</dbReference>
<dbReference type="InterPro" id="IPR013264">
    <property type="entry name" value="DNAG_N"/>
</dbReference>
<dbReference type="InterPro" id="IPR034151">
    <property type="entry name" value="TOPRIM_DnaG_bac"/>
</dbReference>
<dbReference type="InterPro" id="IPR019475">
    <property type="entry name" value="DNA_primase_DnaB-bd"/>
</dbReference>
<protein>
    <recommendedName>
        <fullName evidence="14">Toprim domain-containing protein</fullName>
    </recommendedName>
</protein>
<keyword evidence="5" id="KW-0548">Nucleotidyltransferase</keyword>
<dbReference type="InterPro" id="IPR036977">
    <property type="entry name" value="DNA_primase_Znf_CHC2"/>
</dbReference>
<feature type="compositionally biased region" description="Low complexity" evidence="13">
    <location>
        <begin position="442"/>
        <end position="456"/>
    </location>
</feature>
<evidence type="ECO:0000256" key="9">
    <source>
        <dbReference type="ARBA" id="ARBA00022833"/>
    </source>
</evidence>
<evidence type="ECO:0000256" key="11">
    <source>
        <dbReference type="ARBA" id="ARBA00023125"/>
    </source>
</evidence>
<dbReference type="GO" id="GO:0005737">
    <property type="term" value="C:cytoplasm"/>
    <property type="evidence" value="ECO:0007669"/>
    <property type="project" value="TreeGrafter"/>
</dbReference>
<gene>
    <name evidence="15" type="ORF">ETSY1_07165</name>
</gene>
<dbReference type="GO" id="GO:0003899">
    <property type="term" value="F:DNA-directed RNA polymerase activity"/>
    <property type="evidence" value="ECO:0007669"/>
    <property type="project" value="InterPro"/>
</dbReference>
<comment type="caution">
    <text evidence="15">The sequence shown here is derived from an EMBL/GenBank/DDBJ whole genome shotgun (WGS) entry which is preliminary data.</text>
</comment>
<sequence>MSRRIPDETVQDVLNRVDIVDVIGDYVTLTQRGANAKGLCPFHQEKTPSFTVSPAKGIFYCFGCQASGDAVRFLILSENITFPEAVRMLADRYGIHIPEGRDSKQDSELQQLYRLHQAAVAFFVQRLAQDPGAQAVREYCRTRQLSREVVERFALGYAPHTWEMLGREMQRQGYSQDVLVRSGLVATRDHRPGVYDRFRHRLMFPIYDRQGRPIAFGGRLLEGGSDSHQAPKYLNSPETPIFQKNRTLYGFHLAKQAVRQHGQMIIVEGYTDVIACHRQGVTHVVGTLGTALTETHASMLKGLTRDVVLVFDGDTAGGKAAERGIGLFLDAGVRVQVVTLPEGEDPDSFLRQHSGAAFLQRVAEAQSFLEFVLARMGRFSDLRTPTGRADCVARVVPMLKKIESEVERWGYMIQLAEHLGMPPEVLEREMNPGSTKRSQPTSKSSSFNRFSDHSSSGQRSFGRRPQPPVGVQPPQRS</sequence>
<dbReference type="AlphaFoldDB" id="W4LU32"/>
<evidence type="ECO:0000259" key="14">
    <source>
        <dbReference type="PROSITE" id="PS50880"/>
    </source>
</evidence>
<feature type="domain" description="Toprim" evidence="14">
    <location>
        <begin position="262"/>
        <end position="343"/>
    </location>
</feature>
<proteinExistence type="inferred from homology"/>
<dbReference type="HAMAP" id="MF_00974">
    <property type="entry name" value="DNA_primase_DnaG"/>
    <property type="match status" value="1"/>
</dbReference>
<dbReference type="NCBIfam" id="TIGR01391">
    <property type="entry name" value="dnaG"/>
    <property type="match status" value="1"/>
</dbReference>
<dbReference type="GO" id="GO:0000428">
    <property type="term" value="C:DNA-directed RNA polymerase complex"/>
    <property type="evidence" value="ECO:0007669"/>
    <property type="project" value="UniProtKB-KW"/>
</dbReference>
<evidence type="ECO:0000313" key="16">
    <source>
        <dbReference type="Proteomes" id="UP000019141"/>
    </source>
</evidence>
<dbReference type="PANTHER" id="PTHR30313">
    <property type="entry name" value="DNA PRIMASE"/>
    <property type="match status" value="1"/>
</dbReference>
<dbReference type="FunFam" id="3.90.580.10:FF:000001">
    <property type="entry name" value="DNA primase"/>
    <property type="match status" value="1"/>
</dbReference>
<feature type="non-terminal residue" evidence="15">
    <location>
        <position position="477"/>
    </location>
</feature>
<evidence type="ECO:0000256" key="10">
    <source>
        <dbReference type="ARBA" id="ARBA00022842"/>
    </source>
</evidence>
<dbReference type="Gene3D" id="3.40.1360.10">
    <property type="match status" value="1"/>
</dbReference>
<dbReference type="InterPro" id="IPR030846">
    <property type="entry name" value="DnaG_bac"/>
</dbReference>
<dbReference type="Gene3D" id="3.90.580.10">
    <property type="entry name" value="Zinc finger, CHC2-type domain"/>
    <property type="match status" value="1"/>
</dbReference>
<dbReference type="InterPro" id="IPR037068">
    <property type="entry name" value="DNA_primase_core_N_sf"/>
</dbReference>
<feature type="compositionally biased region" description="Polar residues" evidence="13">
    <location>
        <begin position="432"/>
        <end position="441"/>
    </location>
</feature>
<dbReference type="SMART" id="SM00493">
    <property type="entry name" value="TOPRIM"/>
    <property type="match status" value="1"/>
</dbReference>
<dbReference type="GO" id="GO:1990077">
    <property type="term" value="C:primosome complex"/>
    <property type="evidence" value="ECO:0007669"/>
    <property type="project" value="UniProtKB-KW"/>
</dbReference>
<evidence type="ECO:0000256" key="3">
    <source>
        <dbReference type="ARBA" id="ARBA00022515"/>
    </source>
</evidence>
<dbReference type="InterPro" id="IPR002694">
    <property type="entry name" value="Znf_CHC2"/>
</dbReference>
<evidence type="ECO:0000313" key="15">
    <source>
        <dbReference type="EMBL" id="ETX01493.1"/>
    </source>
</evidence>
<dbReference type="PANTHER" id="PTHR30313:SF2">
    <property type="entry name" value="DNA PRIMASE"/>
    <property type="match status" value="1"/>
</dbReference>
<name>W4LU32_ENTF1</name>
<evidence type="ECO:0000256" key="12">
    <source>
        <dbReference type="ARBA" id="ARBA00023163"/>
    </source>
</evidence>
<keyword evidence="10" id="KW-0460">Magnesium</keyword>
<keyword evidence="6" id="KW-0235">DNA replication</keyword>
<dbReference type="Pfam" id="PF08275">
    <property type="entry name" value="DNAG_N"/>
    <property type="match status" value="1"/>
</dbReference>
<dbReference type="FunFam" id="3.90.980.10:FF:000001">
    <property type="entry name" value="DNA primase"/>
    <property type="match status" value="1"/>
</dbReference>
<evidence type="ECO:0000256" key="13">
    <source>
        <dbReference type="SAM" id="MobiDB-lite"/>
    </source>
</evidence>
<dbReference type="GO" id="GO:0003677">
    <property type="term" value="F:DNA binding"/>
    <property type="evidence" value="ECO:0007669"/>
    <property type="project" value="UniProtKB-KW"/>
</dbReference>
<keyword evidence="8" id="KW-0863">Zinc-finger</keyword>
<keyword evidence="3" id="KW-0639">Primosome</keyword>
<comment type="cofactor">
    <cofactor evidence="1">
        <name>Zn(2+)</name>
        <dbReference type="ChEBI" id="CHEBI:29105"/>
    </cofactor>
</comment>
<keyword evidence="7" id="KW-0479">Metal-binding</keyword>
<feature type="compositionally biased region" description="Pro residues" evidence="13">
    <location>
        <begin position="465"/>
        <end position="477"/>
    </location>
</feature>
<dbReference type="Proteomes" id="UP000019141">
    <property type="component" value="Unassembled WGS sequence"/>
</dbReference>
<dbReference type="CDD" id="cd03364">
    <property type="entry name" value="TOPRIM_DnaG_primases"/>
    <property type="match status" value="1"/>
</dbReference>
<keyword evidence="4" id="KW-0808">Transferase</keyword>
<dbReference type="FunFam" id="3.40.1360.10:FF:000002">
    <property type="entry name" value="DNA primase"/>
    <property type="match status" value="1"/>
</dbReference>
<evidence type="ECO:0000256" key="8">
    <source>
        <dbReference type="ARBA" id="ARBA00022771"/>
    </source>
</evidence>
<dbReference type="HOGENOM" id="CLU_013501_3_2_7"/>
<dbReference type="GO" id="GO:0006269">
    <property type="term" value="P:DNA replication, synthesis of primer"/>
    <property type="evidence" value="ECO:0007669"/>
    <property type="project" value="UniProtKB-KW"/>
</dbReference>
<dbReference type="EMBL" id="AZHW01000228">
    <property type="protein sequence ID" value="ETX01493.1"/>
    <property type="molecule type" value="Genomic_DNA"/>
</dbReference>
<dbReference type="InterPro" id="IPR006171">
    <property type="entry name" value="TOPRIM_dom"/>
</dbReference>
<evidence type="ECO:0000256" key="7">
    <source>
        <dbReference type="ARBA" id="ARBA00022723"/>
    </source>
</evidence>
<dbReference type="InterPro" id="IPR006295">
    <property type="entry name" value="DNA_primase_DnaG"/>
</dbReference>
<organism evidence="15 16">
    <name type="scientific">Entotheonella factor</name>
    <dbReference type="NCBI Taxonomy" id="1429438"/>
    <lineage>
        <taxon>Bacteria</taxon>
        <taxon>Pseudomonadati</taxon>
        <taxon>Nitrospinota/Tectimicrobiota group</taxon>
        <taxon>Candidatus Tectimicrobiota</taxon>
        <taxon>Candidatus Entotheonellia</taxon>
        <taxon>Candidatus Entotheonellales</taxon>
        <taxon>Candidatus Entotheonellaceae</taxon>
        <taxon>Candidatus Entotheonella</taxon>
    </lineage>
</organism>
<keyword evidence="2" id="KW-0240">DNA-directed RNA polymerase</keyword>
<dbReference type="SUPFAM" id="SSF57783">
    <property type="entry name" value="Zinc beta-ribbon"/>
    <property type="match status" value="1"/>
</dbReference>
<dbReference type="GO" id="GO:0008270">
    <property type="term" value="F:zinc ion binding"/>
    <property type="evidence" value="ECO:0007669"/>
    <property type="project" value="UniProtKB-KW"/>
</dbReference>
<dbReference type="SMART" id="SM00400">
    <property type="entry name" value="ZnF_CHCC"/>
    <property type="match status" value="1"/>
</dbReference>
<evidence type="ECO:0000256" key="5">
    <source>
        <dbReference type="ARBA" id="ARBA00022695"/>
    </source>
</evidence>
<evidence type="ECO:0000256" key="6">
    <source>
        <dbReference type="ARBA" id="ARBA00022705"/>
    </source>
</evidence>
<accession>W4LU32</accession>
<reference evidence="15 16" key="1">
    <citation type="journal article" date="2014" name="Nature">
        <title>An environmental bacterial taxon with a large and distinct metabolic repertoire.</title>
        <authorList>
            <person name="Wilson M.C."/>
            <person name="Mori T."/>
            <person name="Ruckert C."/>
            <person name="Uria A.R."/>
            <person name="Helf M.J."/>
            <person name="Takada K."/>
            <person name="Gernert C."/>
            <person name="Steffens U.A."/>
            <person name="Heycke N."/>
            <person name="Schmitt S."/>
            <person name="Rinke C."/>
            <person name="Helfrich E.J."/>
            <person name="Brachmann A.O."/>
            <person name="Gurgui C."/>
            <person name="Wakimoto T."/>
            <person name="Kracht M."/>
            <person name="Crusemann M."/>
            <person name="Hentschel U."/>
            <person name="Abe I."/>
            <person name="Matsunaga S."/>
            <person name="Kalinowski J."/>
            <person name="Takeyama H."/>
            <person name="Piel J."/>
        </authorList>
    </citation>
    <scope>NUCLEOTIDE SEQUENCE [LARGE SCALE GENOMIC DNA]</scope>
    <source>
        <strain evidence="16">TSY1</strain>
    </source>
</reference>
<keyword evidence="16" id="KW-1185">Reference proteome</keyword>
<dbReference type="Pfam" id="PF13155">
    <property type="entry name" value="Toprim_2"/>
    <property type="match status" value="1"/>
</dbReference>
<dbReference type="Gene3D" id="3.90.980.10">
    <property type="entry name" value="DNA primase, catalytic core, N-terminal domain"/>
    <property type="match status" value="1"/>
</dbReference>
<dbReference type="Pfam" id="PF10410">
    <property type="entry name" value="DnaB_bind"/>
    <property type="match status" value="1"/>
</dbReference>
<evidence type="ECO:0000256" key="4">
    <source>
        <dbReference type="ARBA" id="ARBA00022679"/>
    </source>
</evidence>
<feature type="region of interest" description="Disordered" evidence="13">
    <location>
        <begin position="424"/>
        <end position="477"/>
    </location>
</feature>
<evidence type="ECO:0000256" key="2">
    <source>
        <dbReference type="ARBA" id="ARBA00022478"/>
    </source>
</evidence>
<keyword evidence="12" id="KW-0804">Transcription</keyword>
<evidence type="ECO:0000256" key="1">
    <source>
        <dbReference type="ARBA" id="ARBA00001947"/>
    </source>
</evidence>
<dbReference type="Pfam" id="PF01807">
    <property type="entry name" value="Zn_ribbon_DnaG"/>
    <property type="match status" value="1"/>
</dbReference>
<keyword evidence="11" id="KW-0238">DNA-binding</keyword>
<keyword evidence="9" id="KW-0862">Zinc</keyword>